<dbReference type="HOGENOM" id="CLU_1950861_0_0_1"/>
<dbReference type="InParanoid" id="K1Q512"/>
<accession>K1Q512</accession>
<name>K1Q512_MAGGI</name>
<organism evidence="1">
    <name type="scientific">Magallana gigas</name>
    <name type="common">Pacific oyster</name>
    <name type="synonym">Crassostrea gigas</name>
    <dbReference type="NCBI Taxonomy" id="29159"/>
    <lineage>
        <taxon>Eukaryota</taxon>
        <taxon>Metazoa</taxon>
        <taxon>Spiralia</taxon>
        <taxon>Lophotrochozoa</taxon>
        <taxon>Mollusca</taxon>
        <taxon>Bivalvia</taxon>
        <taxon>Autobranchia</taxon>
        <taxon>Pteriomorphia</taxon>
        <taxon>Ostreida</taxon>
        <taxon>Ostreoidea</taxon>
        <taxon>Ostreidae</taxon>
        <taxon>Magallana</taxon>
    </lineage>
</organism>
<reference evidence="1" key="1">
    <citation type="journal article" date="2012" name="Nature">
        <title>The oyster genome reveals stress adaptation and complexity of shell formation.</title>
        <authorList>
            <person name="Zhang G."/>
            <person name="Fang X."/>
            <person name="Guo X."/>
            <person name="Li L."/>
            <person name="Luo R."/>
            <person name="Xu F."/>
            <person name="Yang P."/>
            <person name="Zhang L."/>
            <person name="Wang X."/>
            <person name="Qi H."/>
            <person name="Xiong Z."/>
            <person name="Que H."/>
            <person name="Xie Y."/>
            <person name="Holland P.W."/>
            <person name="Paps J."/>
            <person name="Zhu Y."/>
            <person name="Wu F."/>
            <person name="Chen Y."/>
            <person name="Wang J."/>
            <person name="Peng C."/>
            <person name="Meng J."/>
            <person name="Yang L."/>
            <person name="Liu J."/>
            <person name="Wen B."/>
            <person name="Zhang N."/>
            <person name="Huang Z."/>
            <person name="Zhu Q."/>
            <person name="Feng Y."/>
            <person name="Mount A."/>
            <person name="Hedgecock D."/>
            <person name="Xu Z."/>
            <person name="Liu Y."/>
            <person name="Domazet-Loso T."/>
            <person name="Du Y."/>
            <person name="Sun X."/>
            <person name="Zhang S."/>
            <person name="Liu B."/>
            <person name="Cheng P."/>
            <person name="Jiang X."/>
            <person name="Li J."/>
            <person name="Fan D."/>
            <person name="Wang W."/>
            <person name="Fu W."/>
            <person name="Wang T."/>
            <person name="Wang B."/>
            <person name="Zhang J."/>
            <person name="Peng Z."/>
            <person name="Li Y."/>
            <person name="Li N."/>
            <person name="Wang J."/>
            <person name="Chen M."/>
            <person name="He Y."/>
            <person name="Tan F."/>
            <person name="Song X."/>
            <person name="Zheng Q."/>
            <person name="Huang R."/>
            <person name="Yang H."/>
            <person name="Du X."/>
            <person name="Chen L."/>
            <person name="Yang M."/>
            <person name="Gaffney P.M."/>
            <person name="Wang S."/>
            <person name="Luo L."/>
            <person name="She Z."/>
            <person name="Ming Y."/>
            <person name="Huang W."/>
            <person name="Zhang S."/>
            <person name="Huang B."/>
            <person name="Zhang Y."/>
            <person name="Qu T."/>
            <person name="Ni P."/>
            <person name="Miao G."/>
            <person name="Wang J."/>
            <person name="Wang Q."/>
            <person name="Steinberg C.E."/>
            <person name="Wang H."/>
            <person name="Li N."/>
            <person name="Qian L."/>
            <person name="Zhang G."/>
            <person name="Li Y."/>
            <person name="Yang H."/>
            <person name="Liu X."/>
            <person name="Wang J."/>
            <person name="Yin Y."/>
            <person name="Wang J."/>
        </authorList>
    </citation>
    <scope>NUCLEOTIDE SEQUENCE [LARGE SCALE GENOMIC DNA]</scope>
    <source>
        <strain evidence="1">05x7-T-G4-1.051#20</strain>
    </source>
</reference>
<evidence type="ECO:0000313" key="1">
    <source>
        <dbReference type="EMBL" id="EKC23990.1"/>
    </source>
</evidence>
<dbReference type="AlphaFoldDB" id="K1Q512"/>
<sequence>MKIPNLVEEEGVVDPGIYGVVEADPVQEFLYSGCDGGSETQNVIKREGGYLIDGFVWVGGRLRGGGGYLFAGFVWVGGRLRKDSGVARPERKCMLKMTGSGVTMRPPVGEFWWGPRGRRPKKLMDSDDF</sequence>
<protein>
    <submittedName>
        <fullName evidence="1">Uncharacterized protein</fullName>
    </submittedName>
</protein>
<gene>
    <name evidence="1" type="ORF">CGI_10006072</name>
</gene>
<dbReference type="EMBL" id="JH815889">
    <property type="protein sequence ID" value="EKC23990.1"/>
    <property type="molecule type" value="Genomic_DNA"/>
</dbReference>
<proteinExistence type="predicted"/>